<feature type="compositionally biased region" description="Low complexity" evidence="2">
    <location>
        <begin position="80"/>
        <end position="95"/>
    </location>
</feature>
<comment type="caution">
    <text evidence="3">The sequence shown here is derived from an EMBL/GenBank/DDBJ whole genome shotgun (WGS) entry which is preliminary data.</text>
</comment>
<dbReference type="OrthoDB" id="445247at2759"/>
<gene>
    <name evidence="3" type="ORF">AK812_SmicGene19640</name>
</gene>
<feature type="region of interest" description="Disordered" evidence="2">
    <location>
        <begin position="65"/>
        <end position="108"/>
    </location>
</feature>
<organism evidence="3 4">
    <name type="scientific">Symbiodinium microadriaticum</name>
    <name type="common">Dinoflagellate</name>
    <name type="synonym">Zooxanthella microadriatica</name>
    <dbReference type="NCBI Taxonomy" id="2951"/>
    <lineage>
        <taxon>Eukaryota</taxon>
        <taxon>Sar</taxon>
        <taxon>Alveolata</taxon>
        <taxon>Dinophyceae</taxon>
        <taxon>Suessiales</taxon>
        <taxon>Symbiodiniaceae</taxon>
        <taxon>Symbiodinium</taxon>
    </lineage>
</organism>
<keyword evidence="1" id="KW-0175">Coiled coil</keyword>
<evidence type="ECO:0000256" key="2">
    <source>
        <dbReference type="SAM" id="MobiDB-lite"/>
    </source>
</evidence>
<name>A0A1Q9DS14_SYMMI</name>
<sequence>MDSLKKNTESSKAELQKGLQAVRFVMDKLKTFYGSKQSLLQEGAEPGLADAKPIRRKEVALMAESMGLDTPPTETEDPEAAAATGETPASTSEAALPTSVAEAEGEVSLDERAAQAVAALQVTALVPPPPAPKQHAPSISSGTSIIQVLELCESELAKNLAQLDTQAGDEESEQRELLKQSMILQKQKELDVERNTREVKAADNEVRRLKADLEAAKNELEPLEEYYEQVKQRCVKKVTREDIMQKRQREIEGLKEALAVLEGETGLVQLRTQRVTSFLQRRMEHD</sequence>
<feature type="coiled-coil region" evidence="1">
    <location>
        <begin position="192"/>
        <end position="264"/>
    </location>
</feature>
<dbReference type="Proteomes" id="UP000186817">
    <property type="component" value="Unassembled WGS sequence"/>
</dbReference>
<keyword evidence="4" id="KW-1185">Reference proteome</keyword>
<dbReference type="AlphaFoldDB" id="A0A1Q9DS14"/>
<dbReference type="EMBL" id="LSRX01000414">
    <property type="protein sequence ID" value="OLP97955.1"/>
    <property type="molecule type" value="Genomic_DNA"/>
</dbReference>
<proteinExistence type="predicted"/>
<evidence type="ECO:0000313" key="3">
    <source>
        <dbReference type="EMBL" id="OLP97955.1"/>
    </source>
</evidence>
<protein>
    <submittedName>
        <fullName evidence="3">Uncharacterized protein</fullName>
    </submittedName>
</protein>
<accession>A0A1Q9DS14</accession>
<reference evidence="3 4" key="1">
    <citation type="submission" date="2016-02" db="EMBL/GenBank/DDBJ databases">
        <title>Genome analysis of coral dinoflagellate symbionts highlights evolutionary adaptations to a symbiotic lifestyle.</title>
        <authorList>
            <person name="Aranda M."/>
            <person name="Li Y."/>
            <person name="Liew Y.J."/>
            <person name="Baumgarten S."/>
            <person name="Simakov O."/>
            <person name="Wilson M."/>
            <person name="Piel J."/>
            <person name="Ashoor H."/>
            <person name="Bougouffa S."/>
            <person name="Bajic V.B."/>
            <person name="Ryu T."/>
            <person name="Ravasi T."/>
            <person name="Bayer T."/>
            <person name="Micklem G."/>
            <person name="Kim H."/>
            <person name="Bhak J."/>
            <person name="Lajeunesse T.C."/>
            <person name="Voolstra C.R."/>
        </authorList>
    </citation>
    <scope>NUCLEOTIDE SEQUENCE [LARGE SCALE GENOMIC DNA]</scope>
    <source>
        <strain evidence="3 4">CCMP2467</strain>
    </source>
</reference>
<evidence type="ECO:0000313" key="4">
    <source>
        <dbReference type="Proteomes" id="UP000186817"/>
    </source>
</evidence>
<evidence type="ECO:0000256" key="1">
    <source>
        <dbReference type="SAM" id="Coils"/>
    </source>
</evidence>